<dbReference type="Gene3D" id="3.90.930.50">
    <property type="match status" value="1"/>
</dbReference>
<dbReference type="Pfam" id="PF09836">
    <property type="entry name" value="DUF2063"/>
    <property type="match status" value="1"/>
</dbReference>
<sequence>MNSKPSFKDQQVAFAAHIRSPETVAKPDGIEDRRMAIYRDLFINSISGLLSGSFPVIRSLYDEAGWIRLVRQFFRKEHNKTPHFPEIPREFVDFLQHQPSDPLRPFLYELAHYEWLELHLEKHPLEITRRDGLTEESLLTAQPVISPLVRLRAYQYPVHKIKQDFQPVEALEQPVFLTVWRDLKEDVHFAELNPFSALLLEHLINNQSMSGREILETLACQHQHPDSQQFVGFGAQTMLQWYQQHILTDITPT</sequence>
<proteinExistence type="predicted"/>
<dbReference type="InterPro" id="IPR054098">
    <property type="entry name" value="NGO1945-like_C"/>
</dbReference>
<accession>A0ABV7JCE4</accession>
<evidence type="ECO:0000313" key="3">
    <source>
        <dbReference type="EMBL" id="MFC3195795.1"/>
    </source>
</evidence>
<name>A0ABV7JCE4_9GAMM</name>
<organism evidence="3 4">
    <name type="scientific">Marinicella sediminis</name>
    <dbReference type="NCBI Taxonomy" id="1792834"/>
    <lineage>
        <taxon>Bacteria</taxon>
        <taxon>Pseudomonadati</taxon>
        <taxon>Pseudomonadota</taxon>
        <taxon>Gammaproteobacteria</taxon>
        <taxon>Lysobacterales</taxon>
        <taxon>Marinicellaceae</taxon>
        <taxon>Marinicella</taxon>
    </lineage>
</organism>
<dbReference type="EMBL" id="JBHRTS010000010">
    <property type="protein sequence ID" value="MFC3195795.1"/>
    <property type="molecule type" value="Genomic_DNA"/>
</dbReference>
<feature type="domain" description="Putative DNA-binding" evidence="1">
    <location>
        <begin position="10"/>
        <end position="95"/>
    </location>
</feature>
<evidence type="ECO:0000259" key="1">
    <source>
        <dbReference type="Pfam" id="PF09836"/>
    </source>
</evidence>
<reference evidence="4" key="1">
    <citation type="journal article" date="2019" name="Int. J. Syst. Evol. Microbiol.">
        <title>The Global Catalogue of Microorganisms (GCM) 10K type strain sequencing project: providing services to taxonomists for standard genome sequencing and annotation.</title>
        <authorList>
            <consortium name="The Broad Institute Genomics Platform"/>
            <consortium name="The Broad Institute Genome Sequencing Center for Infectious Disease"/>
            <person name="Wu L."/>
            <person name="Ma J."/>
        </authorList>
    </citation>
    <scope>NUCLEOTIDE SEQUENCE [LARGE SCALE GENOMIC DNA]</scope>
    <source>
        <strain evidence="4">KCTC 42953</strain>
    </source>
</reference>
<dbReference type="Proteomes" id="UP001595533">
    <property type="component" value="Unassembled WGS sequence"/>
</dbReference>
<evidence type="ECO:0000259" key="2">
    <source>
        <dbReference type="Pfam" id="PF22106"/>
    </source>
</evidence>
<feature type="domain" description="NGO1945-like C-terminal" evidence="2">
    <location>
        <begin position="146"/>
        <end position="241"/>
    </location>
</feature>
<dbReference type="Gene3D" id="1.10.150.690">
    <property type="entry name" value="DUF2063"/>
    <property type="match status" value="1"/>
</dbReference>
<dbReference type="Pfam" id="PF22106">
    <property type="entry name" value="NGO1945_C"/>
    <property type="match status" value="1"/>
</dbReference>
<dbReference type="RefSeq" id="WP_077412579.1">
    <property type="nucleotide sequence ID" value="NZ_JBHRTS010000010.1"/>
</dbReference>
<protein>
    <submittedName>
        <fullName evidence="3">DUF2063 domain-containing protein</fullName>
    </submittedName>
</protein>
<dbReference type="InterPro" id="IPR044922">
    <property type="entry name" value="DUF2063_N_sf"/>
</dbReference>
<evidence type="ECO:0000313" key="4">
    <source>
        <dbReference type="Proteomes" id="UP001595533"/>
    </source>
</evidence>
<keyword evidence="4" id="KW-1185">Reference proteome</keyword>
<dbReference type="InterPro" id="IPR018640">
    <property type="entry name" value="DUF2063"/>
</dbReference>
<gene>
    <name evidence="3" type="ORF">ACFODZ_16185</name>
</gene>
<comment type="caution">
    <text evidence="3">The sequence shown here is derived from an EMBL/GenBank/DDBJ whole genome shotgun (WGS) entry which is preliminary data.</text>
</comment>